<dbReference type="HOGENOM" id="CLU_044403_2_0_0"/>
<proteinExistence type="inferred from homology"/>
<dbReference type="AlphaFoldDB" id="D2R8W7"/>
<evidence type="ECO:0000256" key="2">
    <source>
        <dbReference type="ARBA" id="ARBA00016337"/>
    </source>
</evidence>
<dbReference type="EC" id="2.7.1.180" evidence="1 10"/>
<evidence type="ECO:0000256" key="6">
    <source>
        <dbReference type="ARBA" id="ARBA00022827"/>
    </source>
</evidence>
<protein>
    <recommendedName>
        <fullName evidence="2 10">FAD:protein FMN transferase</fullName>
        <ecNumber evidence="1 10">2.7.1.180</ecNumber>
    </recommendedName>
    <alternativeName>
        <fullName evidence="8 10">Flavin transferase</fullName>
    </alternativeName>
</protein>
<name>D2R8W7_PIRSD</name>
<reference evidence="12 13" key="1">
    <citation type="journal article" date="2009" name="Stand. Genomic Sci.">
        <title>Complete genome sequence of Pirellula staleyi type strain (ATCC 27377).</title>
        <authorList>
            <person name="Clum A."/>
            <person name="Tindall B.J."/>
            <person name="Sikorski J."/>
            <person name="Ivanova N."/>
            <person name="Mavrommatis K."/>
            <person name="Lucas S."/>
            <person name="Glavina del Rio T."/>
            <person name="Nolan M."/>
            <person name="Chen F."/>
            <person name="Tice H."/>
            <person name="Pitluck S."/>
            <person name="Cheng J.F."/>
            <person name="Chertkov O."/>
            <person name="Brettin T."/>
            <person name="Han C."/>
            <person name="Detter J.C."/>
            <person name="Kuske C."/>
            <person name="Bruce D."/>
            <person name="Goodwin L."/>
            <person name="Ovchinikova G."/>
            <person name="Pati A."/>
            <person name="Mikhailova N."/>
            <person name="Chen A."/>
            <person name="Palaniappan K."/>
            <person name="Land M."/>
            <person name="Hauser L."/>
            <person name="Chang Y.J."/>
            <person name="Jeffries C.D."/>
            <person name="Chain P."/>
            <person name="Rohde M."/>
            <person name="Goker M."/>
            <person name="Bristow J."/>
            <person name="Eisen J.A."/>
            <person name="Markowitz V."/>
            <person name="Hugenholtz P."/>
            <person name="Kyrpides N.C."/>
            <person name="Klenk H.P."/>
            <person name="Lapidus A."/>
        </authorList>
    </citation>
    <scope>NUCLEOTIDE SEQUENCE [LARGE SCALE GENOMIC DNA]</scope>
    <source>
        <strain evidence="13">ATCC 27377 / DSM 6068 / ICPB 4128</strain>
    </source>
</reference>
<keyword evidence="3 10" id="KW-0285">Flavoprotein</keyword>
<dbReference type="InterPro" id="IPR003374">
    <property type="entry name" value="ApbE-like_sf"/>
</dbReference>
<keyword evidence="5 10" id="KW-0479">Metal-binding</keyword>
<accession>D2R8W7</accession>
<comment type="cofactor">
    <cofactor evidence="11">
        <name>Mg(2+)</name>
        <dbReference type="ChEBI" id="CHEBI:18420"/>
    </cofactor>
    <cofactor evidence="11">
        <name>Mn(2+)</name>
        <dbReference type="ChEBI" id="CHEBI:29035"/>
    </cofactor>
    <text evidence="11">Magnesium. Can also use manganese.</text>
</comment>
<sequence length="349" mass="37679" precursor="true">MQPTLSRRKLLLGSIGLGAVIASSLATSSLATWSLSGQPREPHANHSRLHRKTSHALGSKVAIGVIHDDSQYATAAIDAAFATIERVEQSLSIYRPDSEISRLNRVGKLDTPSAMLVDILQQSHAVSSTTQGAFDISVQPLWNYYAAKHHLQTTGPSDLQTARQLVDYRKINIQSDCITFQDPGMQITFNGIAQGYATDQAFETLKEWGIEHALIDAGEIRPLGTKTDSQDWQVGIANPLMSGAPMLVELQGRSLSTSGDYATRFSPHSTDHHLLDPHTGCSPQIVTSCSVAAPDCTLADAWSTACFVLGPVRSMKLLASRPGIDAYFTLRDGTTLATPGFPLISEVRS</sequence>
<dbReference type="Proteomes" id="UP000001887">
    <property type="component" value="Chromosome"/>
</dbReference>
<dbReference type="PANTHER" id="PTHR30040:SF2">
    <property type="entry name" value="FAD:PROTEIN FMN TRANSFERASE"/>
    <property type="match status" value="1"/>
</dbReference>
<dbReference type="InterPro" id="IPR024932">
    <property type="entry name" value="ApbE"/>
</dbReference>
<keyword evidence="7 10" id="KW-0460">Magnesium</keyword>
<evidence type="ECO:0000256" key="3">
    <source>
        <dbReference type="ARBA" id="ARBA00022630"/>
    </source>
</evidence>
<dbReference type="InterPro" id="IPR006311">
    <property type="entry name" value="TAT_signal"/>
</dbReference>
<dbReference type="Gene3D" id="3.10.520.10">
    <property type="entry name" value="ApbE-like domains"/>
    <property type="match status" value="1"/>
</dbReference>
<comment type="catalytic activity">
    <reaction evidence="9 10">
        <text>L-threonyl-[protein] + FAD = FMN-L-threonyl-[protein] + AMP + H(+)</text>
        <dbReference type="Rhea" id="RHEA:36847"/>
        <dbReference type="Rhea" id="RHEA-COMP:11060"/>
        <dbReference type="Rhea" id="RHEA-COMP:11061"/>
        <dbReference type="ChEBI" id="CHEBI:15378"/>
        <dbReference type="ChEBI" id="CHEBI:30013"/>
        <dbReference type="ChEBI" id="CHEBI:57692"/>
        <dbReference type="ChEBI" id="CHEBI:74257"/>
        <dbReference type="ChEBI" id="CHEBI:456215"/>
        <dbReference type="EC" id="2.7.1.180"/>
    </reaction>
</comment>
<keyword evidence="4 10" id="KW-0808">Transferase</keyword>
<dbReference type="EMBL" id="CP001848">
    <property type="protein sequence ID" value="ADB15794.1"/>
    <property type="molecule type" value="Genomic_DNA"/>
</dbReference>
<evidence type="ECO:0000256" key="10">
    <source>
        <dbReference type="PIRNR" id="PIRNR006268"/>
    </source>
</evidence>
<evidence type="ECO:0000256" key="7">
    <source>
        <dbReference type="ARBA" id="ARBA00022842"/>
    </source>
</evidence>
<evidence type="ECO:0000256" key="9">
    <source>
        <dbReference type="ARBA" id="ARBA00048540"/>
    </source>
</evidence>
<feature type="binding site" evidence="11">
    <location>
        <position position="300"/>
    </location>
    <ligand>
        <name>Mg(2+)</name>
        <dbReference type="ChEBI" id="CHEBI:18420"/>
    </ligand>
</feature>
<dbReference type="OrthoDB" id="9778595at2"/>
<keyword evidence="12" id="KW-0449">Lipoprotein</keyword>
<evidence type="ECO:0000256" key="5">
    <source>
        <dbReference type="ARBA" id="ARBA00022723"/>
    </source>
</evidence>
<evidence type="ECO:0000256" key="1">
    <source>
        <dbReference type="ARBA" id="ARBA00011955"/>
    </source>
</evidence>
<dbReference type="eggNOG" id="COG1477">
    <property type="taxonomic scope" value="Bacteria"/>
</dbReference>
<dbReference type="Pfam" id="PF02424">
    <property type="entry name" value="ApbE"/>
    <property type="match status" value="1"/>
</dbReference>
<gene>
    <name evidence="12" type="ordered locus">Psta_1111</name>
</gene>
<feature type="binding site" evidence="11">
    <location>
        <position position="191"/>
    </location>
    <ligand>
        <name>Mg(2+)</name>
        <dbReference type="ChEBI" id="CHEBI:18420"/>
    </ligand>
</feature>
<evidence type="ECO:0000313" key="12">
    <source>
        <dbReference type="EMBL" id="ADB15794.1"/>
    </source>
</evidence>
<dbReference type="GO" id="GO:0016740">
    <property type="term" value="F:transferase activity"/>
    <property type="evidence" value="ECO:0007669"/>
    <property type="project" value="UniProtKB-UniRule"/>
</dbReference>
<feature type="binding site" evidence="11">
    <location>
        <position position="304"/>
    </location>
    <ligand>
        <name>Mg(2+)</name>
        <dbReference type="ChEBI" id="CHEBI:18420"/>
    </ligand>
</feature>
<evidence type="ECO:0000256" key="11">
    <source>
        <dbReference type="PIRSR" id="PIRSR006268-2"/>
    </source>
</evidence>
<dbReference type="PIRSF" id="PIRSF006268">
    <property type="entry name" value="ApbE"/>
    <property type="match status" value="1"/>
</dbReference>
<keyword evidence="13" id="KW-1185">Reference proteome</keyword>
<evidence type="ECO:0000256" key="8">
    <source>
        <dbReference type="ARBA" id="ARBA00031306"/>
    </source>
</evidence>
<dbReference type="STRING" id="530564.Psta_1111"/>
<dbReference type="PANTHER" id="PTHR30040">
    <property type="entry name" value="THIAMINE BIOSYNTHESIS LIPOPROTEIN APBE"/>
    <property type="match status" value="1"/>
</dbReference>
<dbReference type="GO" id="GO:0046872">
    <property type="term" value="F:metal ion binding"/>
    <property type="evidence" value="ECO:0007669"/>
    <property type="project" value="UniProtKB-UniRule"/>
</dbReference>
<dbReference type="PROSITE" id="PS51318">
    <property type="entry name" value="TAT"/>
    <property type="match status" value="1"/>
</dbReference>
<evidence type="ECO:0000313" key="13">
    <source>
        <dbReference type="Proteomes" id="UP000001887"/>
    </source>
</evidence>
<organism evidence="12 13">
    <name type="scientific">Pirellula staleyi (strain ATCC 27377 / DSM 6068 / ICPB 4128)</name>
    <name type="common">Pirella staleyi</name>
    <dbReference type="NCBI Taxonomy" id="530564"/>
    <lineage>
        <taxon>Bacteria</taxon>
        <taxon>Pseudomonadati</taxon>
        <taxon>Planctomycetota</taxon>
        <taxon>Planctomycetia</taxon>
        <taxon>Pirellulales</taxon>
        <taxon>Pirellulaceae</taxon>
        <taxon>Pirellula</taxon>
    </lineage>
</organism>
<comment type="similarity">
    <text evidence="10">Belongs to the ApbE family.</text>
</comment>
<keyword evidence="6 10" id="KW-0274">FAD</keyword>
<dbReference type="SUPFAM" id="SSF143631">
    <property type="entry name" value="ApbE-like"/>
    <property type="match status" value="1"/>
</dbReference>
<evidence type="ECO:0000256" key="4">
    <source>
        <dbReference type="ARBA" id="ARBA00022679"/>
    </source>
</evidence>
<dbReference type="KEGG" id="psl:Psta_1111"/>